<dbReference type="PRINTS" id="PR02008">
    <property type="entry name" value="RCMTFAMILY"/>
</dbReference>
<dbReference type="SUPFAM" id="SSF53335">
    <property type="entry name" value="S-adenosyl-L-methionine-dependent methyltransferases"/>
    <property type="match status" value="1"/>
</dbReference>
<feature type="active site" description="Nucleophile" evidence="6">
    <location>
        <position position="228"/>
    </location>
</feature>
<dbReference type="Pfam" id="PF01189">
    <property type="entry name" value="Methyltr_RsmB-F"/>
    <property type="match status" value="1"/>
</dbReference>
<evidence type="ECO:0000256" key="2">
    <source>
        <dbReference type="ARBA" id="ARBA00022603"/>
    </source>
</evidence>
<dbReference type="CDD" id="cd02440">
    <property type="entry name" value="AdoMet_MTases"/>
    <property type="match status" value="1"/>
</dbReference>
<evidence type="ECO:0000256" key="3">
    <source>
        <dbReference type="ARBA" id="ARBA00022679"/>
    </source>
</evidence>
<keyword evidence="9" id="KW-1185">Reference proteome</keyword>
<dbReference type="EMBL" id="JACIEP010000003">
    <property type="protein sequence ID" value="MBB4035055.1"/>
    <property type="molecule type" value="Genomic_DNA"/>
</dbReference>
<dbReference type="PANTHER" id="PTHR22807:SF30">
    <property type="entry name" value="28S RRNA (CYTOSINE(4447)-C(5))-METHYLTRANSFERASE-RELATED"/>
    <property type="match status" value="1"/>
</dbReference>
<dbReference type="Proteomes" id="UP000555103">
    <property type="component" value="Unassembled WGS sequence"/>
</dbReference>
<dbReference type="Gene3D" id="2.30.130.60">
    <property type="match status" value="1"/>
</dbReference>
<feature type="binding site" evidence="6">
    <location>
        <position position="131"/>
    </location>
    <ligand>
        <name>S-adenosyl-L-methionine</name>
        <dbReference type="ChEBI" id="CHEBI:59789"/>
    </ligand>
</feature>
<dbReference type="InterPro" id="IPR001678">
    <property type="entry name" value="MeTrfase_RsmB-F_NOP2_dom"/>
</dbReference>
<reference evidence="8 9" key="1">
    <citation type="submission" date="2020-08" db="EMBL/GenBank/DDBJ databases">
        <title>Genomic Encyclopedia of Type Strains, Phase IV (KMG-IV): sequencing the most valuable type-strain genomes for metagenomic binning, comparative biology and taxonomic classification.</title>
        <authorList>
            <person name="Goeker M."/>
        </authorList>
    </citation>
    <scope>NUCLEOTIDE SEQUENCE [LARGE SCALE GENOMIC DNA]</scope>
    <source>
        <strain evidence="8 9">DSM 104969</strain>
    </source>
</reference>
<proteinExistence type="inferred from homology"/>
<feature type="domain" description="SAM-dependent MTase RsmB/NOP-type" evidence="7">
    <location>
        <begin position="1"/>
        <end position="292"/>
    </location>
</feature>
<dbReference type="Pfam" id="PF13636">
    <property type="entry name" value="Methyltranf_PUA"/>
    <property type="match status" value="1"/>
</dbReference>
<dbReference type="GO" id="GO:0001510">
    <property type="term" value="P:RNA methylation"/>
    <property type="evidence" value="ECO:0007669"/>
    <property type="project" value="InterPro"/>
</dbReference>
<dbReference type="InterPro" id="IPR031341">
    <property type="entry name" value="Methyltr_RsmF_N"/>
</dbReference>
<evidence type="ECO:0000256" key="5">
    <source>
        <dbReference type="ARBA" id="ARBA00022884"/>
    </source>
</evidence>
<dbReference type="GO" id="GO:0008173">
    <property type="term" value="F:RNA methyltransferase activity"/>
    <property type="evidence" value="ECO:0007669"/>
    <property type="project" value="InterPro"/>
</dbReference>
<dbReference type="Pfam" id="PF17125">
    <property type="entry name" value="Methyltr_RsmF_N"/>
    <property type="match status" value="1"/>
</dbReference>
<evidence type="ECO:0000259" key="7">
    <source>
        <dbReference type="PROSITE" id="PS51686"/>
    </source>
</evidence>
<dbReference type="PANTHER" id="PTHR22807">
    <property type="entry name" value="NOP2 YEAST -RELATED NOL1/NOP2/FMU SUN DOMAIN-CONTAINING"/>
    <property type="match status" value="1"/>
</dbReference>
<evidence type="ECO:0000256" key="6">
    <source>
        <dbReference type="PROSITE-ProRule" id="PRU01023"/>
    </source>
</evidence>
<dbReference type="AlphaFoldDB" id="A0A840CQ25"/>
<keyword evidence="5 6" id="KW-0694">RNA-binding</keyword>
<dbReference type="InterPro" id="IPR027391">
    <property type="entry name" value="Nol1_Nop2_Fmu_2"/>
</dbReference>
<dbReference type="PROSITE" id="PS51686">
    <property type="entry name" value="SAM_MT_RSMB_NOP"/>
    <property type="match status" value="1"/>
</dbReference>
<feature type="binding site" evidence="6">
    <location>
        <position position="158"/>
    </location>
    <ligand>
        <name>S-adenosyl-L-methionine</name>
        <dbReference type="ChEBI" id="CHEBI:59789"/>
    </ligand>
</feature>
<comment type="similarity">
    <text evidence="6">Belongs to the class I-like SAM-binding methyltransferase superfamily. RsmB/NOP family.</text>
</comment>
<feature type="binding site" evidence="6">
    <location>
        <begin position="107"/>
        <end position="113"/>
    </location>
    <ligand>
        <name>S-adenosyl-L-methionine</name>
        <dbReference type="ChEBI" id="CHEBI:59789"/>
    </ligand>
</feature>
<evidence type="ECO:0000256" key="4">
    <source>
        <dbReference type="ARBA" id="ARBA00022691"/>
    </source>
</evidence>
<name>A0A840CQ25_9BACT</name>
<accession>A0A840CQ25</accession>
<comment type="caution">
    <text evidence="8">The sequence shown here is derived from an EMBL/GenBank/DDBJ whole genome shotgun (WGS) entry which is preliminary data.</text>
</comment>
<gene>
    <name evidence="8" type="ORF">GGR21_000944</name>
</gene>
<keyword evidence="1" id="KW-0963">Cytoplasm</keyword>
<dbReference type="Gene3D" id="3.30.70.1170">
    <property type="entry name" value="Sun protein, domain 3"/>
    <property type="match status" value="1"/>
</dbReference>
<dbReference type="InterPro" id="IPR049560">
    <property type="entry name" value="MeTrfase_RsmB-F_NOP2_cat"/>
</dbReference>
<dbReference type="RefSeq" id="WP_183306006.1">
    <property type="nucleotide sequence ID" value="NZ_JACIEP010000003.1"/>
</dbReference>
<organism evidence="8 9">
    <name type="scientific">Dysgonomonas hofstadii</name>
    <dbReference type="NCBI Taxonomy" id="637886"/>
    <lineage>
        <taxon>Bacteria</taxon>
        <taxon>Pseudomonadati</taxon>
        <taxon>Bacteroidota</taxon>
        <taxon>Bacteroidia</taxon>
        <taxon>Bacteroidales</taxon>
        <taxon>Dysgonomonadaceae</taxon>
        <taxon>Dysgonomonas</taxon>
    </lineage>
</organism>
<feature type="binding site" evidence="6">
    <location>
        <position position="175"/>
    </location>
    <ligand>
        <name>S-adenosyl-L-methionine</name>
        <dbReference type="ChEBI" id="CHEBI:59789"/>
    </ligand>
</feature>
<dbReference type="Gene3D" id="3.40.50.150">
    <property type="entry name" value="Vaccinia Virus protein VP39"/>
    <property type="match status" value="1"/>
</dbReference>
<keyword evidence="2 6" id="KW-0489">Methyltransferase</keyword>
<sequence>MAELSIDFISRTKKLLFKDWDLFADALKSESPVSIRLNPAKADVKKVASFSSVLWNSDGMYLEKRPRFTFDPLFHSGAYYVQEASSMFIGHVLKQYMDGDLKVLDLCAAPGGKSTLLASLMNRNSLLVSNEVIRSRANILAENMIKWGYPNNIVTNNDPAQIGKLHNYFDVILVDAPCSGEGMFRKDEGAINEWSVENVKLCKERQQRILADIWPALKTSGILVYSTCTYNLEENEENVGWIRDELGAEVLPVEIEKGWRISPSFVKEVPAYRFFPYKTKGEGFFCALLRKTEEADDWTDLPKKPKDKGKKMKESLPVEYKNFLLNDKEFSFYTSKERWYAFPASMYDDLSTLRKSLNVMSEGICLGEFKGKDFVPDQSLAMSIYLNKENFIIHDIDWRTAINYLRKEPLALPDQPKGFVLLTYKNMPLGFVKNIGNRANNLYPQEWRIRSSNIPDEPTDVY</sequence>
<evidence type="ECO:0000313" key="9">
    <source>
        <dbReference type="Proteomes" id="UP000555103"/>
    </source>
</evidence>
<keyword evidence="3 6" id="KW-0808">Transferase</keyword>
<evidence type="ECO:0000313" key="8">
    <source>
        <dbReference type="EMBL" id="MBB4035055.1"/>
    </source>
</evidence>
<dbReference type="GO" id="GO:0003723">
    <property type="term" value="F:RNA binding"/>
    <property type="evidence" value="ECO:0007669"/>
    <property type="project" value="UniProtKB-UniRule"/>
</dbReference>
<protein>
    <submittedName>
        <fullName evidence="8">16S rRNA C967 or C1407 C5-methylase (RsmB/RsmF family)/NOL1/NOP2/fmu family ribosome biogenesis protein</fullName>
    </submittedName>
</protein>
<dbReference type="InterPro" id="IPR029063">
    <property type="entry name" value="SAM-dependent_MTases_sf"/>
</dbReference>
<keyword evidence="4 6" id="KW-0949">S-adenosyl-L-methionine</keyword>
<dbReference type="InterPro" id="IPR023267">
    <property type="entry name" value="RCMT"/>
</dbReference>
<evidence type="ECO:0000256" key="1">
    <source>
        <dbReference type="ARBA" id="ARBA00022490"/>
    </source>
</evidence>